<proteinExistence type="predicted"/>
<evidence type="ECO:0000313" key="1">
    <source>
        <dbReference type="EMBL" id="KAH9375228.1"/>
    </source>
</evidence>
<protein>
    <submittedName>
        <fullName evidence="1">Uncharacterized protein</fullName>
    </submittedName>
</protein>
<organism evidence="1 2">
    <name type="scientific">Haemaphysalis longicornis</name>
    <name type="common">Bush tick</name>
    <dbReference type="NCBI Taxonomy" id="44386"/>
    <lineage>
        <taxon>Eukaryota</taxon>
        <taxon>Metazoa</taxon>
        <taxon>Ecdysozoa</taxon>
        <taxon>Arthropoda</taxon>
        <taxon>Chelicerata</taxon>
        <taxon>Arachnida</taxon>
        <taxon>Acari</taxon>
        <taxon>Parasitiformes</taxon>
        <taxon>Ixodida</taxon>
        <taxon>Ixodoidea</taxon>
        <taxon>Ixodidae</taxon>
        <taxon>Haemaphysalinae</taxon>
        <taxon>Haemaphysalis</taxon>
    </lineage>
</organism>
<dbReference type="Proteomes" id="UP000821853">
    <property type="component" value="Chromosome 5"/>
</dbReference>
<reference evidence="1 2" key="1">
    <citation type="journal article" date="2020" name="Cell">
        <title>Large-Scale Comparative Analyses of Tick Genomes Elucidate Their Genetic Diversity and Vector Capacities.</title>
        <authorList>
            <consortium name="Tick Genome and Microbiome Consortium (TIGMIC)"/>
            <person name="Jia N."/>
            <person name="Wang J."/>
            <person name="Shi W."/>
            <person name="Du L."/>
            <person name="Sun Y."/>
            <person name="Zhan W."/>
            <person name="Jiang J.F."/>
            <person name="Wang Q."/>
            <person name="Zhang B."/>
            <person name="Ji P."/>
            <person name="Bell-Sakyi L."/>
            <person name="Cui X.M."/>
            <person name="Yuan T.T."/>
            <person name="Jiang B.G."/>
            <person name="Yang W.F."/>
            <person name="Lam T.T."/>
            <person name="Chang Q.C."/>
            <person name="Ding S.J."/>
            <person name="Wang X.J."/>
            <person name="Zhu J.G."/>
            <person name="Ruan X.D."/>
            <person name="Zhao L."/>
            <person name="Wei J.T."/>
            <person name="Ye R.Z."/>
            <person name="Que T.C."/>
            <person name="Du C.H."/>
            <person name="Zhou Y.H."/>
            <person name="Cheng J.X."/>
            <person name="Dai P.F."/>
            <person name="Guo W.B."/>
            <person name="Han X.H."/>
            <person name="Huang E.J."/>
            <person name="Li L.F."/>
            <person name="Wei W."/>
            <person name="Gao Y.C."/>
            <person name="Liu J.Z."/>
            <person name="Shao H.Z."/>
            <person name="Wang X."/>
            <person name="Wang C.C."/>
            <person name="Yang T.C."/>
            <person name="Huo Q.B."/>
            <person name="Li W."/>
            <person name="Chen H.Y."/>
            <person name="Chen S.E."/>
            <person name="Zhou L.G."/>
            <person name="Ni X.B."/>
            <person name="Tian J.H."/>
            <person name="Sheng Y."/>
            <person name="Liu T."/>
            <person name="Pan Y.S."/>
            <person name="Xia L.Y."/>
            <person name="Li J."/>
            <person name="Zhao F."/>
            <person name="Cao W.C."/>
        </authorList>
    </citation>
    <scope>NUCLEOTIDE SEQUENCE [LARGE SCALE GENOMIC DNA]</scope>
    <source>
        <strain evidence="1">HaeL-2018</strain>
    </source>
</reference>
<accession>A0A9J6GM30</accession>
<dbReference type="AlphaFoldDB" id="A0A9J6GM30"/>
<comment type="caution">
    <text evidence="1">The sequence shown here is derived from an EMBL/GenBank/DDBJ whole genome shotgun (WGS) entry which is preliminary data.</text>
</comment>
<dbReference type="VEuPathDB" id="VectorBase:HLOH_050323"/>
<evidence type="ECO:0000313" key="2">
    <source>
        <dbReference type="Proteomes" id="UP000821853"/>
    </source>
</evidence>
<gene>
    <name evidence="1" type="ORF">HPB48_008661</name>
</gene>
<sequence>MADADTIRLAIVRARCLVGNFFPESASYNDRTFVRPGCYDGYTCQQQHDRMKGQFIDGDQRALPVIVFKDWTPPGVPIIKWHMTSVTSHHLRRLL</sequence>
<dbReference type="EMBL" id="JABSTR010000007">
    <property type="protein sequence ID" value="KAH9375228.1"/>
    <property type="molecule type" value="Genomic_DNA"/>
</dbReference>
<keyword evidence="2" id="KW-1185">Reference proteome</keyword>
<name>A0A9J6GM30_HAELO</name>